<proteinExistence type="predicted"/>
<sequence>MPKCTMGGRADARADTMAHEASKHRAKLHMEKPLPAGEGSNRQQGGLDIVDHVQAPVQVSLTLDQAAPPPEQVAALAPRMEQVSPLPRVTPRVPEPIVVGNVNKEDVAPLASLPEQVVAPQPQPGVRLLCLLPPLPPPVVVADGNEEEVLSDDVDSDPETQRIFRRQKVRQLDSGELEKAVRPRFRKGYGCPYCNKVMKGDLSSTINHAVGTSQGSTKNGYAFRVKHAAYADYLMRLL</sequence>
<accession>A0A9R1QWN5</accession>
<dbReference type="Gramene" id="TRITD3Bv1G254150.1">
    <property type="protein sequence ID" value="TRITD3Bv1G254150.1"/>
    <property type="gene ID" value="TRITD3Bv1G254150"/>
</dbReference>
<name>A0A9R1QWN5_TRITD</name>
<reference evidence="1 2" key="1">
    <citation type="submission" date="2017-09" db="EMBL/GenBank/DDBJ databases">
        <authorList>
            <consortium name="International Durum Wheat Genome Sequencing Consortium (IDWGSC)"/>
            <person name="Milanesi L."/>
        </authorList>
    </citation>
    <scope>NUCLEOTIDE SEQUENCE [LARGE SCALE GENOMIC DNA]</scope>
    <source>
        <strain evidence="2">cv. Svevo</strain>
    </source>
</reference>
<keyword evidence="2" id="KW-1185">Reference proteome</keyword>
<evidence type="ECO:0000313" key="1">
    <source>
        <dbReference type="EMBL" id="VAH84720.1"/>
    </source>
</evidence>
<dbReference type="AlphaFoldDB" id="A0A9R1QWN5"/>
<dbReference type="EMBL" id="LT934116">
    <property type="protein sequence ID" value="VAH84720.1"/>
    <property type="molecule type" value="Genomic_DNA"/>
</dbReference>
<dbReference type="OMA" id="RADTMAH"/>
<dbReference type="Proteomes" id="UP000324705">
    <property type="component" value="Chromosome 3B"/>
</dbReference>
<evidence type="ECO:0008006" key="3">
    <source>
        <dbReference type="Google" id="ProtNLM"/>
    </source>
</evidence>
<organism evidence="1 2">
    <name type="scientific">Triticum turgidum subsp. durum</name>
    <name type="common">Durum wheat</name>
    <name type="synonym">Triticum durum</name>
    <dbReference type="NCBI Taxonomy" id="4567"/>
    <lineage>
        <taxon>Eukaryota</taxon>
        <taxon>Viridiplantae</taxon>
        <taxon>Streptophyta</taxon>
        <taxon>Embryophyta</taxon>
        <taxon>Tracheophyta</taxon>
        <taxon>Spermatophyta</taxon>
        <taxon>Magnoliopsida</taxon>
        <taxon>Liliopsida</taxon>
        <taxon>Poales</taxon>
        <taxon>Poaceae</taxon>
        <taxon>BOP clade</taxon>
        <taxon>Pooideae</taxon>
        <taxon>Triticodae</taxon>
        <taxon>Triticeae</taxon>
        <taxon>Triticinae</taxon>
        <taxon>Triticum</taxon>
    </lineage>
</organism>
<evidence type="ECO:0000313" key="2">
    <source>
        <dbReference type="Proteomes" id="UP000324705"/>
    </source>
</evidence>
<gene>
    <name evidence="1" type="ORF">TRITD_3Bv1G254150</name>
</gene>
<protein>
    <recommendedName>
        <fullName evidence="3">Zinc finger-XS domain-containing protein</fullName>
    </recommendedName>
</protein>